<proteinExistence type="predicted"/>
<accession>A0AAD5F3L4</accession>
<evidence type="ECO:0000313" key="2">
    <source>
        <dbReference type="Proteomes" id="UP001054821"/>
    </source>
</evidence>
<dbReference type="PANTHER" id="PTHR11697">
    <property type="entry name" value="GENERAL TRANSCRIPTION FACTOR 2-RELATED ZINC FINGER PROTEIN"/>
    <property type="match status" value="1"/>
</dbReference>
<gene>
    <name evidence="1" type="ORF">L3X38_004913</name>
</gene>
<keyword evidence="2" id="KW-1185">Reference proteome</keyword>
<organism evidence="1 2">
    <name type="scientific">Prunus dulcis</name>
    <name type="common">Almond</name>
    <name type="synonym">Amygdalus dulcis</name>
    <dbReference type="NCBI Taxonomy" id="3755"/>
    <lineage>
        <taxon>Eukaryota</taxon>
        <taxon>Viridiplantae</taxon>
        <taxon>Streptophyta</taxon>
        <taxon>Embryophyta</taxon>
        <taxon>Tracheophyta</taxon>
        <taxon>Spermatophyta</taxon>
        <taxon>Magnoliopsida</taxon>
        <taxon>eudicotyledons</taxon>
        <taxon>Gunneridae</taxon>
        <taxon>Pentapetalae</taxon>
        <taxon>rosids</taxon>
        <taxon>fabids</taxon>
        <taxon>Rosales</taxon>
        <taxon>Rosaceae</taxon>
        <taxon>Amygdaloideae</taxon>
        <taxon>Amygdaleae</taxon>
        <taxon>Prunus</taxon>
    </lineage>
</organism>
<dbReference type="AlphaFoldDB" id="A0AAD5F3L4"/>
<sequence length="206" mass="23842">MAVVFCYVDKSGDVIERIYIESHNDLSQALQKKDQDIGNALTLVKDCKDQLQHIRENAIEAWFDQVSSFCGKHDMELPNVDDAYVAQERSHRRAPRITHLLHCPVDIFIQIIERQLAELNHRFSEVNTELLLCLTCLSPDDSFIAFDKQKLLRFSEFYPKDFNPRDLLVLEDQLGIYIHYMGTKSNFSQLKGVSSLARKMVEKGLH</sequence>
<dbReference type="PANTHER" id="PTHR11697:SF230">
    <property type="entry name" value="ZINC FINGER, MYM DOMAIN CONTAINING 1"/>
    <property type="match status" value="1"/>
</dbReference>
<dbReference type="Proteomes" id="UP001054821">
    <property type="component" value="Chromosome 1"/>
</dbReference>
<dbReference type="InterPro" id="IPR055298">
    <property type="entry name" value="AtLOH3-like"/>
</dbReference>
<protein>
    <submittedName>
        <fullName evidence="1">Uncharacterized protein</fullName>
    </submittedName>
</protein>
<reference evidence="1 2" key="1">
    <citation type="journal article" date="2022" name="G3 (Bethesda)">
        <title>Whole-genome sequence and methylome profiling of the almond [Prunus dulcis (Mill.) D.A. Webb] cultivar 'Nonpareil'.</title>
        <authorList>
            <person name="D'Amico-Willman K.M."/>
            <person name="Ouma W.Z."/>
            <person name="Meulia T."/>
            <person name="Sideli G.M."/>
            <person name="Gradziel T.M."/>
            <person name="Fresnedo-Ramirez J."/>
        </authorList>
    </citation>
    <scope>NUCLEOTIDE SEQUENCE [LARGE SCALE GENOMIC DNA]</scope>
    <source>
        <strain evidence="1">Clone GOH B32 T37-40</strain>
    </source>
</reference>
<name>A0AAD5F3L4_PRUDU</name>
<comment type="caution">
    <text evidence="1">The sequence shown here is derived from an EMBL/GenBank/DDBJ whole genome shotgun (WGS) entry which is preliminary data.</text>
</comment>
<evidence type="ECO:0000313" key="1">
    <source>
        <dbReference type="EMBL" id="KAI5352022.1"/>
    </source>
</evidence>
<dbReference type="EMBL" id="JAJFAZ020000001">
    <property type="protein sequence ID" value="KAI5352022.1"/>
    <property type="molecule type" value="Genomic_DNA"/>
</dbReference>